<name>A0A9P5X7A3_9AGAR</name>
<evidence type="ECO:0000256" key="1">
    <source>
        <dbReference type="SAM" id="MobiDB-lite"/>
    </source>
</evidence>
<evidence type="ECO:0000313" key="3">
    <source>
        <dbReference type="Proteomes" id="UP000807342"/>
    </source>
</evidence>
<feature type="non-terminal residue" evidence="2">
    <location>
        <position position="1"/>
    </location>
</feature>
<gene>
    <name evidence="2" type="ORF">P691DRAFT_805016</name>
</gene>
<reference evidence="2" key="1">
    <citation type="submission" date="2020-11" db="EMBL/GenBank/DDBJ databases">
        <authorList>
            <consortium name="DOE Joint Genome Institute"/>
            <person name="Ahrendt S."/>
            <person name="Riley R."/>
            <person name="Andreopoulos W."/>
            <person name="Labutti K."/>
            <person name="Pangilinan J."/>
            <person name="Ruiz-Duenas F.J."/>
            <person name="Barrasa J.M."/>
            <person name="Sanchez-Garcia M."/>
            <person name="Camarero S."/>
            <person name="Miyauchi S."/>
            <person name="Serrano A."/>
            <person name="Linde D."/>
            <person name="Babiker R."/>
            <person name="Drula E."/>
            <person name="Ayuso-Fernandez I."/>
            <person name="Pacheco R."/>
            <person name="Padilla G."/>
            <person name="Ferreira P."/>
            <person name="Barriuso J."/>
            <person name="Kellner H."/>
            <person name="Castanera R."/>
            <person name="Alfaro M."/>
            <person name="Ramirez L."/>
            <person name="Pisabarro A.G."/>
            <person name="Kuo A."/>
            <person name="Tritt A."/>
            <person name="Lipzen A."/>
            <person name="He G."/>
            <person name="Yan M."/>
            <person name="Ng V."/>
            <person name="Cullen D."/>
            <person name="Martin F."/>
            <person name="Rosso M.-N."/>
            <person name="Henrissat B."/>
            <person name="Hibbett D."/>
            <person name="Martinez A.T."/>
            <person name="Grigoriev I.V."/>
        </authorList>
    </citation>
    <scope>NUCLEOTIDE SEQUENCE</scope>
    <source>
        <strain evidence="2">MF-IS2</strain>
    </source>
</reference>
<dbReference type="OrthoDB" id="204784at2759"/>
<organism evidence="2 3">
    <name type="scientific">Macrolepiota fuliginosa MF-IS2</name>
    <dbReference type="NCBI Taxonomy" id="1400762"/>
    <lineage>
        <taxon>Eukaryota</taxon>
        <taxon>Fungi</taxon>
        <taxon>Dikarya</taxon>
        <taxon>Basidiomycota</taxon>
        <taxon>Agaricomycotina</taxon>
        <taxon>Agaricomycetes</taxon>
        <taxon>Agaricomycetidae</taxon>
        <taxon>Agaricales</taxon>
        <taxon>Agaricineae</taxon>
        <taxon>Agaricaceae</taxon>
        <taxon>Macrolepiota</taxon>
    </lineage>
</organism>
<dbReference type="Proteomes" id="UP000807342">
    <property type="component" value="Unassembled WGS sequence"/>
</dbReference>
<dbReference type="EMBL" id="MU151274">
    <property type="protein sequence ID" value="KAF9445907.1"/>
    <property type="molecule type" value="Genomic_DNA"/>
</dbReference>
<evidence type="ECO:0000313" key="2">
    <source>
        <dbReference type="EMBL" id="KAF9445907.1"/>
    </source>
</evidence>
<feature type="compositionally biased region" description="Basic and acidic residues" evidence="1">
    <location>
        <begin position="115"/>
        <end position="128"/>
    </location>
</feature>
<keyword evidence="3" id="KW-1185">Reference proteome</keyword>
<proteinExistence type="predicted"/>
<dbReference type="AlphaFoldDB" id="A0A9P5X7A3"/>
<sequence length="283" mass="32175">MNERFRQLLAERYPIVRSKFPREGRRKWRLRVIEDVWLAPELQAEIVSAALNSEDSPKDADFDNDDDPLDLATDGEEVGLLVRTDFSNDSAWNTFVQKLQEAETELLTSIAQGEDTQRDQDMEMHDDAVESDSESESTPSRIIKVLPTSSDPLFDNISNLTALRLFNDVDIRLAPSPLPGTNRVKPSNRLIDYGGLQEIYSGKTIWIYDGQSILDESVRLVSQQGDVYGTATGDSWRARASHVAELQFNMSYYNMKIDFGGLDRWDYLERARNLNEAQSLDST</sequence>
<feature type="region of interest" description="Disordered" evidence="1">
    <location>
        <begin position="112"/>
        <end position="139"/>
    </location>
</feature>
<comment type="caution">
    <text evidence="2">The sequence shown here is derived from an EMBL/GenBank/DDBJ whole genome shotgun (WGS) entry which is preliminary data.</text>
</comment>
<accession>A0A9P5X7A3</accession>
<protein>
    <submittedName>
        <fullName evidence="2">Uncharacterized protein</fullName>
    </submittedName>
</protein>